<evidence type="ECO:0000313" key="3">
    <source>
        <dbReference type="Proteomes" id="UP000248132"/>
    </source>
</evidence>
<sequence>MINDCKAGKIDVIITKSISRFTRNTLDCLNYVRMLKELGIEVIFEEDMEKWEKQINSEDILERVTTNRFINVFNETKPIERFDAGLYFKLVEKIIFYEDGVSMWLLDGTDINCE</sequence>
<dbReference type="Proteomes" id="UP000248132">
    <property type="component" value="Unassembled WGS sequence"/>
</dbReference>
<gene>
    <name evidence="2" type="ORF">LY28_03420</name>
</gene>
<dbReference type="CDD" id="cd00338">
    <property type="entry name" value="Ser_Recombinase"/>
    <property type="match status" value="1"/>
</dbReference>
<dbReference type="SUPFAM" id="SSF53041">
    <property type="entry name" value="Resolvase-like"/>
    <property type="match status" value="1"/>
</dbReference>
<evidence type="ECO:0000313" key="2">
    <source>
        <dbReference type="EMBL" id="PYG84962.1"/>
    </source>
</evidence>
<dbReference type="AlphaFoldDB" id="A0A318XG96"/>
<dbReference type="GO" id="GO:0003677">
    <property type="term" value="F:DNA binding"/>
    <property type="evidence" value="ECO:0007669"/>
    <property type="project" value="InterPro"/>
</dbReference>
<dbReference type="Gene3D" id="3.40.50.1390">
    <property type="entry name" value="Resolvase, N-terminal catalytic domain"/>
    <property type="match status" value="1"/>
</dbReference>
<organism evidence="2 3">
    <name type="scientific">Ruminiclostridium sufflavum DSM 19573</name>
    <dbReference type="NCBI Taxonomy" id="1121337"/>
    <lineage>
        <taxon>Bacteria</taxon>
        <taxon>Bacillati</taxon>
        <taxon>Bacillota</taxon>
        <taxon>Clostridia</taxon>
        <taxon>Eubacteriales</taxon>
        <taxon>Oscillospiraceae</taxon>
        <taxon>Ruminiclostridium</taxon>
    </lineage>
</organism>
<dbReference type="GO" id="GO:0000150">
    <property type="term" value="F:DNA strand exchange activity"/>
    <property type="evidence" value="ECO:0007669"/>
    <property type="project" value="InterPro"/>
</dbReference>
<evidence type="ECO:0000259" key="1">
    <source>
        <dbReference type="Pfam" id="PF00239"/>
    </source>
</evidence>
<accession>A0A318XG96</accession>
<dbReference type="InterPro" id="IPR036162">
    <property type="entry name" value="Resolvase-like_N_sf"/>
</dbReference>
<proteinExistence type="predicted"/>
<dbReference type="EMBL" id="QKMR01000027">
    <property type="protein sequence ID" value="PYG84962.1"/>
    <property type="molecule type" value="Genomic_DNA"/>
</dbReference>
<comment type="caution">
    <text evidence="2">The sequence shown here is derived from an EMBL/GenBank/DDBJ whole genome shotgun (WGS) entry which is preliminary data.</text>
</comment>
<reference evidence="2 3" key="1">
    <citation type="submission" date="2018-06" db="EMBL/GenBank/DDBJ databases">
        <title>Genomic Encyclopedia of Type Strains, Phase I: the one thousand microbial genomes (KMG-I) project.</title>
        <authorList>
            <person name="Kyrpides N."/>
        </authorList>
    </citation>
    <scope>NUCLEOTIDE SEQUENCE [LARGE SCALE GENOMIC DNA]</scope>
    <source>
        <strain evidence="2 3">DSM 19573</strain>
    </source>
</reference>
<feature type="domain" description="Resolvase/invertase-type recombinase catalytic" evidence="1">
    <location>
        <begin position="1"/>
        <end position="49"/>
    </location>
</feature>
<dbReference type="Pfam" id="PF00239">
    <property type="entry name" value="Resolvase"/>
    <property type="match status" value="1"/>
</dbReference>
<keyword evidence="3" id="KW-1185">Reference proteome</keyword>
<name>A0A318XG96_9FIRM</name>
<dbReference type="InterPro" id="IPR006119">
    <property type="entry name" value="Resolv_N"/>
</dbReference>
<protein>
    <submittedName>
        <fullName evidence="2">Resolvase-like protein</fullName>
    </submittedName>
</protein>